<keyword evidence="3" id="KW-1185">Reference proteome</keyword>
<feature type="compositionally biased region" description="Low complexity" evidence="1">
    <location>
        <begin position="21"/>
        <end position="33"/>
    </location>
</feature>
<dbReference type="RefSeq" id="WP_249700917.1">
    <property type="nucleotide sequence ID" value="NZ_JAMFLX010000023.1"/>
</dbReference>
<evidence type="ECO:0000313" key="2">
    <source>
        <dbReference type="EMBL" id="MCL6271350.1"/>
    </source>
</evidence>
<protein>
    <submittedName>
        <fullName evidence="2">Uncharacterized protein</fullName>
    </submittedName>
</protein>
<reference evidence="2 3" key="1">
    <citation type="submission" date="2022-05" db="EMBL/GenBank/DDBJ databases">
        <authorList>
            <person name="Park J.-S."/>
        </authorList>
    </citation>
    <scope>NUCLEOTIDE SEQUENCE [LARGE SCALE GENOMIC DNA]</scope>
    <source>
        <strain evidence="2 3">2012CJ34-2</strain>
    </source>
</reference>
<comment type="caution">
    <text evidence="2">The sequence shown here is derived from an EMBL/GenBank/DDBJ whole genome shotgun (WGS) entry which is preliminary data.</text>
</comment>
<dbReference type="Proteomes" id="UP001203338">
    <property type="component" value="Unassembled WGS sequence"/>
</dbReference>
<feature type="region of interest" description="Disordered" evidence="1">
    <location>
        <begin position="1"/>
        <end position="35"/>
    </location>
</feature>
<accession>A0ABT0PJ13</accession>
<dbReference type="EMBL" id="JAMFLX010000023">
    <property type="protein sequence ID" value="MCL6271350.1"/>
    <property type="molecule type" value="Genomic_DNA"/>
</dbReference>
<gene>
    <name evidence="2" type="ORF">M3P05_15625</name>
</gene>
<feature type="compositionally biased region" description="Polar residues" evidence="1">
    <location>
        <begin position="1"/>
        <end position="10"/>
    </location>
</feature>
<evidence type="ECO:0000256" key="1">
    <source>
        <dbReference type="SAM" id="MobiDB-lite"/>
    </source>
</evidence>
<evidence type="ECO:0000313" key="3">
    <source>
        <dbReference type="Proteomes" id="UP001203338"/>
    </source>
</evidence>
<proteinExistence type="predicted"/>
<organism evidence="2 3">
    <name type="scientific">Parendozoicomonas callyspongiae</name>
    <dbReference type="NCBI Taxonomy" id="2942213"/>
    <lineage>
        <taxon>Bacteria</taxon>
        <taxon>Pseudomonadati</taxon>
        <taxon>Pseudomonadota</taxon>
        <taxon>Gammaproteobacteria</taxon>
        <taxon>Oceanospirillales</taxon>
        <taxon>Endozoicomonadaceae</taxon>
        <taxon>Parendozoicomonas</taxon>
    </lineage>
</organism>
<name>A0ABT0PJ13_9GAMM</name>
<sequence>MNTEITSTKTVGGANLPGARSQPGGSQPGAGPAKFAGRDITKEEITSDMALHVMDQAQSELSKALESVGVLGTCCLQLYSRELITDAVYDMEQSFVPKAQRLDRLVRVLERNIKRHEQDNPGEGVEYCKKVAHCVTDTANRHIKEMIMAAAYSPDGVCAAFKKMMPKLKGALGSVDDFPSKLSSRFLITFKEYSFATSETQSADTKLFAVWESVHEMLENSPEKIMDLREALEKSLDTGYNREKIEDIFTYQGGRVVVPPKPGR</sequence>